<organism evidence="1 2">
    <name type="scientific">Shewanella benthica</name>
    <dbReference type="NCBI Taxonomy" id="43661"/>
    <lineage>
        <taxon>Bacteria</taxon>
        <taxon>Pseudomonadati</taxon>
        <taxon>Pseudomonadota</taxon>
        <taxon>Gammaproteobacteria</taxon>
        <taxon>Alteromonadales</taxon>
        <taxon>Shewanellaceae</taxon>
        <taxon>Shewanella</taxon>
    </lineage>
</organism>
<accession>A0A330M8I4</accession>
<sequence length="38" mass="4243">MSLTKALMRSLSERLLCRAQEDLKLVLKTRPGTIAVAE</sequence>
<name>A0A330M8I4_9GAMM</name>
<gene>
    <name evidence="1" type="ORF">SHEWBE_3721</name>
</gene>
<protein>
    <submittedName>
        <fullName evidence="1">Uncharacterized protein</fullName>
    </submittedName>
</protein>
<proteinExistence type="predicted"/>
<reference evidence="2" key="1">
    <citation type="submission" date="2018-06" db="EMBL/GenBank/DDBJ databases">
        <authorList>
            <person name="Cea G.-C."/>
            <person name="William W."/>
        </authorList>
    </citation>
    <scope>NUCLEOTIDE SEQUENCE [LARGE SCALE GENOMIC DNA]</scope>
    <source>
        <strain evidence="2">DB21MT-2</strain>
    </source>
</reference>
<dbReference type="AlphaFoldDB" id="A0A330M8I4"/>
<dbReference type="KEGG" id="sbk:SHEWBE_3721"/>
<dbReference type="EMBL" id="LS483452">
    <property type="protein sequence ID" value="SQH77684.1"/>
    <property type="molecule type" value="Genomic_DNA"/>
</dbReference>
<evidence type="ECO:0000313" key="1">
    <source>
        <dbReference type="EMBL" id="SQH77684.1"/>
    </source>
</evidence>
<dbReference type="Proteomes" id="UP000250123">
    <property type="component" value="Chromosome SHEWBE"/>
</dbReference>
<evidence type="ECO:0000313" key="2">
    <source>
        <dbReference type="Proteomes" id="UP000250123"/>
    </source>
</evidence>